<evidence type="ECO:0000313" key="2">
    <source>
        <dbReference type="EMBL" id="GAH79061.1"/>
    </source>
</evidence>
<feature type="domain" description="Methyltransferase type 11" evidence="1">
    <location>
        <begin position="51"/>
        <end position="128"/>
    </location>
</feature>
<organism evidence="2">
    <name type="scientific">marine sediment metagenome</name>
    <dbReference type="NCBI Taxonomy" id="412755"/>
    <lineage>
        <taxon>unclassified sequences</taxon>
        <taxon>metagenomes</taxon>
        <taxon>ecological metagenomes</taxon>
    </lineage>
</organism>
<gene>
    <name evidence="2" type="ORF">S03H2_59024</name>
</gene>
<comment type="caution">
    <text evidence="2">The sequence shown here is derived from an EMBL/GenBank/DDBJ whole genome shotgun (WGS) entry which is preliminary data.</text>
</comment>
<dbReference type="SUPFAM" id="SSF53335">
    <property type="entry name" value="S-adenosyl-L-methionine-dependent methyltransferases"/>
    <property type="match status" value="1"/>
</dbReference>
<protein>
    <recommendedName>
        <fullName evidence="1">Methyltransferase type 11 domain-containing protein</fullName>
    </recommendedName>
</protein>
<evidence type="ECO:0000259" key="1">
    <source>
        <dbReference type="Pfam" id="PF08241"/>
    </source>
</evidence>
<proteinExistence type="predicted"/>
<dbReference type="GO" id="GO:0008757">
    <property type="term" value="F:S-adenosylmethionine-dependent methyltransferase activity"/>
    <property type="evidence" value="ECO:0007669"/>
    <property type="project" value="InterPro"/>
</dbReference>
<feature type="non-terminal residue" evidence="2">
    <location>
        <position position="128"/>
    </location>
</feature>
<name>X1I9J0_9ZZZZ</name>
<reference evidence="2" key="1">
    <citation type="journal article" date="2014" name="Front. Microbiol.">
        <title>High frequency of phylogenetically diverse reductive dehalogenase-homologous genes in deep subseafloor sedimentary metagenomes.</title>
        <authorList>
            <person name="Kawai M."/>
            <person name="Futagami T."/>
            <person name="Toyoda A."/>
            <person name="Takaki Y."/>
            <person name="Nishi S."/>
            <person name="Hori S."/>
            <person name="Arai W."/>
            <person name="Tsubouchi T."/>
            <person name="Morono Y."/>
            <person name="Uchiyama I."/>
            <person name="Ito T."/>
            <person name="Fujiyama A."/>
            <person name="Inagaki F."/>
            <person name="Takami H."/>
        </authorList>
    </citation>
    <scope>NUCLEOTIDE SEQUENCE</scope>
    <source>
        <strain evidence="2">Expedition CK06-06</strain>
    </source>
</reference>
<dbReference type="InterPro" id="IPR029063">
    <property type="entry name" value="SAM-dependent_MTases_sf"/>
</dbReference>
<sequence>MDGPACHRLVLHYDRKYAHGPAPLPAIRLRRNPTNRYEAAVKWAGMGRRALDVGAGSGELVRALRAAYGEWAATELSFSRAAGLKETFRDDPSVQVLRHDVERGVLPFPQGHFDAVLLIDVIEHLVDP</sequence>
<dbReference type="Pfam" id="PF08241">
    <property type="entry name" value="Methyltransf_11"/>
    <property type="match status" value="1"/>
</dbReference>
<accession>X1I9J0</accession>
<dbReference type="AlphaFoldDB" id="X1I9J0"/>
<dbReference type="InterPro" id="IPR013216">
    <property type="entry name" value="Methyltransf_11"/>
</dbReference>
<dbReference type="Gene3D" id="3.40.50.150">
    <property type="entry name" value="Vaccinia Virus protein VP39"/>
    <property type="match status" value="1"/>
</dbReference>
<dbReference type="EMBL" id="BARU01037935">
    <property type="protein sequence ID" value="GAH79061.1"/>
    <property type="molecule type" value="Genomic_DNA"/>
</dbReference>